<evidence type="ECO:0000259" key="19">
    <source>
        <dbReference type="PROSITE" id="PS50839"/>
    </source>
</evidence>
<dbReference type="InterPro" id="IPR003594">
    <property type="entry name" value="HATPase_dom"/>
</dbReference>
<sequence length="970" mass="103869">MANAATRQFLSRLARRVPPWLVFGGLVLAGGLGLTYLTWRIAAANEAEAVRAKFEGRVQDVQRRLEQRLEAHGQILRGLGGHVRASGTSREGFHRYVESLDLGGAFKGILAFGYQQRVSEAEVGALVATLRREGEADFAVRPPGPRPWLAPVIRIEPRTPRNQLVLGFDPLSDPARREALDLAAAHGDLALSPEVTLLQDAPEGGEPGVLMYLPVAREGRPASEPAGWVYAALRVRDLVAGIQGHWNADTTLELFDGTAAGGPRLYPPEPPPTPDPRALAAQARFAFGHRTWTLVVRARPGFGQAVGTRSSRALLWEGLVGTLLLTAVVLLQVTRRQRAETAAQEGDSYFRAALEALNEGFILFDREGRAVFANPQAGRILGLRPGLLGPWLQPPAGWEAFGEDGGPFPAEAHPVRAVIEGGEPLRRGTLGLRRPGGTTRWLQLNAVPVGNGGGSVAAAATLTDITEARETRQALEASQRHFARVFQLTPDAINITRLADGVYVDVNEGFTRTLGWTREEVLGRSSLDPERTIWAHAEDRARLVAALEATGVCLGLEADFLHKDGGVIQGQMSARVVELEGTPCVLSLTRDVTAEAEAGRERRRLEAEVNHLQRLEAIGRLVSGLSHDMNNVLGAILSLGSVLQEKYGGDADLRRMADLIVQASVRGRNLVRSLRDFSRRELVGEADVDLNDLVRAEAELLERTTLKQVEVRLDLQPGLPAIRGEASAISTALMNLCVNACDAMPGGGRITLSTRAAGGGRLLVVVEDTGEGMPDHVLARASEPFFTTKAPGLGTGLGLSQVFGTMKAHGGTFEIQSTPGQGTRVTLGFPVAAAAAPPAEAADPPPSPRRRILLVEDDPALRMATLAMLEPRGHQVFTAGSGEEGVRSAAGEGDLDVAVVDLSMPGLDGVQLLERLLRIRPGLRLVLFTGPGDDRVPRILARFPDVRVLAKPFSPADLDAALEEGNPPSA</sequence>
<feature type="transmembrane region" description="Helical" evidence="14">
    <location>
        <begin position="20"/>
        <end position="39"/>
    </location>
</feature>
<evidence type="ECO:0000256" key="8">
    <source>
        <dbReference type="ARBA" id="ARBA00022777"/>
    </source>
</evidence>
<evidence type="ECO:0000256" key="5">
    <source>
        <dbReference type="ARBA" id="ARBA00022679"/>
    </source>
</evidence>
<dbReference type="InterPro" id="IPR036097">
    <property type="entry name" value="HisK_dim/P_sf"/>
</dbReference>
<keyword evidence="10 14" id="KW-1133">Transmembrane helix</keyword>
<keyword evidence="8" id="KW-0418">Kinase</keyword>
<dbReference type="Gene3D" id="3.30.565.10">
    <property type="entry name" value="Histidine kinase-like ATPase, C-terminal domain"/>
    <property type="match status" value="1"/>
</dbReference>
<evidence type="ECO:0000256" key="1">
    <source>
        <dbReference type="ARBA" id="ARBA00000085"/>
    </source>
</evidence>
<dbReference type="Pfam" id="PF00512">
    <property type="entry name" value="HisKA"/>
    <property type="match status" value="1"/>
</dbReference>
<dbReference type="InterPro" id="IPR035965">
    <property type="entry name" value="PAS-like_dom_sf"/>
</dbReference>
<dbReference type="PANTHER" id="PTHR43065">
    <property type="entry name" value="SENSOR HISTIDINE KINASE"/>
    <property type="match status" value="1"/>
</dbReference>
<keyword evidence="6 14" id="KW-0812">Transmembrane</keyword>
<dbReference type="PROSITE" id="PS50113">
    <property type="entry name" value="PAC"/>
    <property type="match status" value="1"/>
</dbReference>
<dbReference type="Gene3D" id="3.30.450.20">
    <property type="entry name" value="PAS domain"/>
    <property type="match status" value="2"/>
</dbReference>
<dbReference type="InterPro" id="IPR042240">
    <property type="entry name" value="CHASE_sf"/>
</dbReference>
<evidence type="ECO:0000259" key="16">
    <source>
        <dbReference type="PROSITE" id="PS50110"/>
    </source>
</evidence>
<dbReference type="SUPFAM" id="SSF55785">
    <property type="entry name" value="PYP-like sensor domain (PAS domain)"/>
    <property type="match status" value="2"/>
</dbReference>
<keyword evidence="11" id="KW-0902">Two-component regulatory system</keyword>
<dbReference type="SUPFAM" id="SSF55874">
    <property type="entry name" value="ATPase domain of HSP90 chaperone/DNA topoisomerase II/histidine kinase"/>
    <property type="match status" value="1"/>
</dbReference>
<evidence type="ECO:0000256" key="6">
    <source>
        <dbReference type="ARBA" id="ARBA00022692"/>
    </source>
</evidence>
<evidence type="ECO:0000256" key="11">
    <source>
        <dbReference type="ARBA" id="ARBA00023012"/>
    </source>
</evidence>
<dbReference type="PANTHER" id="PTHR43065:SF46">
    <property type="entry name" value="C4-DICARBOXYLATE TRANSPORT SENSOR PROTEIN DCTB"/>
    <property type="match status" value="1"/>
</dbReference>
<dbReference type="SMART" id="SM00387">
    <property type="entry name" value="HATPase_c"/>
    <property type="match status" value="1"/>
</dbReference>
<evidence type="ECO:0000256" key="3">
    <source>
        <dbReference type="ARBA" id="ARBA00012438"/>
    </source>
</evidence>
<feature type="domain" description="PAS" evidence="17">
    <location>
        <begin position="346"/>
        <end position="385"/>
    </location>
</feature>
<dbReference type="Gene3D" id="3.40.50.2300">
    <property type="match status" value="1"/>
</dbReference>
<evidence type="ECO:0000313" key="21">
    <source>
        <dbReference type="Proteomes" id="UP001228113"/>
    </source>
</evidence>
<dbReference type="SUPFAM" id="SSF47384">
    <property type="entry name" value="Homodimeric domain of signal transducing histidine kinase"/>
    <property type="match status" value="1"/>
</dbReference>
<evidence type="ECO:0000259" key="18">
    <source>
        <dbReference type="PROSITE" id="PS50113"/>
    </source>
</evidence>
<evidence type="ECO:0000256" key="7">
    <source>
        <dbReference type="ARBA" id="ARBA00022741"/>
    </source>
</evidence>
<keyword evidence="9" id="KW-0067">ATP-binding</keyword>
<evidence type="ECO:0000256" key="12">
    <source>
        <dbReference type="ARBA" id="ARBA00023136"/>
    </source>
</evidence>
<dbReference type="InterPro" id="IPR004358">
    <property type="entry name" value="Sig_transdc_His_kin-like_C"/>
</dbReference>
<dbReference type="Proteomes" id="UP001228113">
    <property type="component" value="Chromosome"/>
</dbReference>
<dbReference type="KEGG" id="msea:METESE_25400"/>
<feature type="domain" description="PAS" evidence="17">
    <location>
        <begin position="478"/>
        <end position="527"/>
    </location>
</feature>
<dbReference type="AlphaFoldDB" id="A0AA48H0W5"/>
<keyword evidence="4 13" id="KW-0597">Phosphoprotein</keyword>
<dbReference type="EMBL" id="AP027081">
    <property type="protein sequence ID" value="BDU77582.1"/>
    <property type="molecule type" value="Genomic_DNA"/>
</dbReference>
<feature type="modified residue" description="4-aspartylphosphate" evidence="13">
    <location>
        <position position="901"/>
    </location>
</feature>
<comment type="catalytic activity">
    <reaction evidence="1">
        <text>ATP + protein L-histidine = ADP + protein N-phospho-L-histidine.</text>
        <dbReference type="EC" id="2.7.13.3"/>
    </reaction>
</comment>
<organism evidence="20 21">
    <name type="scientific">Mesoterricola sediminis</name>
    <dbReference type="NCBI Taxonomy" id="2927980"/>
    <lineage>
        <taxon>Bacteria</taxon>
        <taxon>Pseudomonadati</taxon>
        <taxon>Acidobacteriota</taxon>
        <taxon>Holophagae</taxon>
        <taxon>Holophagales</taxon>
        <taxon>Holophagaceae</taxon>
        <taxon>Mesoterricola</taxon>
    </lineage>
</organism>
<dbReference type="SMART" id="SM00086">
    <property type="entry name" value="PAC"/>
    <property type="match status" value="2"/>
</dbReference>
<proteinExistence type="predicted"/>
<reference evidence="20" key="1">
    <citation type="journal article" date="2023" name="Int. J. Syst. Evol. Microbiol.">
        <title>Mesoterricola silvestris gen. nov., sp. nov., Mesoterricola sediminis sp. nov., Geothrix oryzae sp. nov., Geothrix edaphica sp. nov., Geothrix rubra sp. nov., and Geothrix limicola sp. nov., six novel members of Acidobacteriota isolated from soils.</title>
        <authorList>
            <person name="Itoh H."/>
            <person name="Sugisawa Y."/>
            <person name="Mise K."/>
            <person name="Xu Z."/>
            <person name="Kuniyasu M."/>
            <person name="Ushijima N."/>
            <person name="Kawano K."/>
            <person name="Kobayashi E."/>
            <person name="Shiratori Y."/>
            <person name="Masuda Y."/>
            <person name="Senoo K."/>
        </authorList>
    </citation>
    <scope>NUCLEOTIDE SEQUENCE</scope>
    <source>
        <strain evidence="20">W786</strain>
    </source>
</reference>
<keyword evidence="21" id="KW-1185">Reference proteome</keyword>
<evidence type="ECO:0000259" key="17">
    <source>
        <dbReference type="PROSITE" id="PS50112"/>
    </source>
</evidence>
<comment type="subcellular location">
    <subcellularLocation>
        <location evidence="2">Membrane</location>
    </subcellularLocation>
</comment>
<dbReference type="Pfam" id="PF02518">
    <property type="entry name" value="HATPase_c"/>
    <property type="match status" value="1"/>
</dbReference>
<dbReference type="InterPro" id="IPR001789">
    <property type="entry name" value="Sig_transdc_resp-reg_receiver"/>
</dbReference>
<dbReference type="PROSITE" id="PS50112">
    <property type="entry name" value="PAS"/>
    <property type="match status" value="2"/>
</dbReference>
<feature type="domain" description="Response regulatory" evidence="16">
    <location>
        <begin position="851"/>
        <end position="966"/>
    </location>
</feature>
<dbReference type="GO" id="GO:0000155">
    <property type="term" value="F:phosphorelay sensor kinase activity"/>
    <property type="evidence" value="ECO:0007669"/>
    <property type="project" value="InterPro"/>
</dbReference>
<dbReference type="Pfam" id="PF00072">
    <property type="entry name" value="Response_reg"/>
    <property type="match status" value="1"/>
</dbReference>
<dbReference type="SMART" id="SM00448">
    <property type="entry name" value="REC"/>
    <property type="match status" value="1"/>
</dbReference>
<dbReference type="Pfam" id="PF03924">
    <property type="entry name" value="CHASE"/>
    <property type="match status" value="1"/>
</dbReference>
<dbReference type="InterPro" id="IPR011006">
    <property type="entry name" value="CheY-like_superfamily"/>
</dbReference>
<feature type="domain" description="Histidine kinase" evidence="15">
    <location>
        <begin position="624"/>
        <end position="833"/>
    </location>
</feature>
<dbReference type="InterPro" id="IPR013767">
    <property type="entry name" value="PAS_fold"/>
</dbReference>
<keyword evidence="12 14" id="KW-0472">Membrane</keyword>
<dbReference type="SUPFAM" id="SSF52172">
    <property type="entry name" value="CheY-like"/>
    <property type="match status" value="1"/>
</dbReference>
<dbReference type="NCBIfam" id="TIGR00229">
    <property type="entry name" value="sensory_box"/>
    <property type="match status" value="1"/>
</dbReference>
<dbReference type="PROSITE" id="PS50109">
    <property type="entry name" value="HIS_KIN"/>
    <property type="match status" value="1"/>
</dbReference>
<protein>
    <recommendedName>
        <fullName evidence="3">histidine kinase</fullName>
        <ecNumber evidence="3">2.7.13.3</ecNumber>
    </recommendedName>
</protein>
<dbReference type="EC" id="2.7.13.3" evidence="3"/>
<dbReference type="InterPro" id="IPR001610">
    <property type="entry name" value="PAC"/>
</dbReference>
<dbReference type="SMART" id="SM00388">
    <property type="entry name" value="HisKA"/>
    <property type="match status" value="1"/>
</dbReference>
<dbReference type="PROSITE" id="PS50839">
    <property type="entry name" value="CHASE"/>
    <property type="match status" value="1"/>
</dbReference>
<dbReference type="GO" id="GO:0005524">
    <property type="term" value="F:ATP binding"/>
    <property type="evidence" value="ECO:0007669"/>
    <property type="project" value="UniProtKB-KW"/>
</dbReference>
<dbReference type="CDD" id="cd00082">
    <property type="entry name" value="HisKA"/>
    <property type="match status" value="1"/>
</dbReference>
<dbReference type="CDD" id="cd00130">
    <property type="entry name" value="PAS"/>
    <property type="match status" value="2"/>
</dbReference>
<evidence type="ECO:0000256" key="10">
    <source>
        <dbReference type="ARBA" id="ARBA00022989"/>
    </source>
</evidence>
<dbReference type="PRINTS" id="PR00344">
    <property type="entry name" value="BCTRLSENSOR"/>
</dbReference>
<evidence type="ECO:0000256" key="9">
    <source>
        <dbReference type="ARBA" id="ARBA00022840"/>
    </source>
</evidence>
<dbReference type="InterPro" id="IPR003661">
    <property type="entry name" value="HisK_dim/P_dom"/>
</dbReference>
<dbReference type="InterPro" id="IPR000700">
    <property type="entry name" value="PAS-assoc_C"/>
</dbReference>
<keyword evidence="7" id="KW-0547">Nucleotide-binding</keyword>
<dbReference type="InterPro" id="IPR013656">
    <property type="entry name" value="PAS_4"/>
</dbReference>
<dbReference type="InterPro" id="IPR036890">
    <property type="entry name" value="HATPase_C_sf"/>
</dbReference>
<evidence type="ECO:0000256" key="13">
    <source>
        <dbReference type="PROSITE-ProRule" id="PRU00169"/>
    </source>
</evidence>
<accession>A0AA48H0W5</accession>
<evidence type="ECO:0000256" key="14">
    <source>
        <dbReference type="SAM" id="Phobius"/>
    </source>
</evidence>
<dbReference type="InterPro" id="IPR006189">
    <property type="entry name" value="CHASE_dom"/>
</dbReference>
<keyword evidence="5" id="KW-0808">Transferase</keyword>
<evidence type="ECO:0000313" key="20">
    <source>
        <dbReference type="EMBL" id="BDU77582.1"/>
    </source>
</evidence>
<dbReference type="InterPro" id="IPR000014">
    <property type="entry name" value="PAS"/>
</dbReference>
<dbReference type="SMART" id="SM01079">
    <property type="entry name" value="CHASE"/>
    <property type="match status" value="1"/>
</dbReference>
<dbReference type="PROSITE" id="PS50110">
    <property type="entry name" value="RESPONSE_REGULATORY"/>
    <property type="match status" value="1"/>
</dbReference>
<feature type="domain" description="CHASE" evidence="19">
    <location>
        <begin position="84"/>
        <end position="295"/>
    </location>
</feature>
<dbReference type="Pfam" id="PF08448">
    <property type="entry name" value="PAS_4"/>
    <property type="match status" value="1"/>
</dbReference>
<dbReference type="Pfam" id="PF00989">
    <property type="entry name" value="PAS"/>
    <property type="match status" value="1"/>
</dbReference>
<dbReference type="Gene3D" id="1.10.287.130">
    <property type="match status" value="1"/>
</dbReference>
<dbReference type="InterPro" id="IPR005467">
    <property type="entry name" value="His_kinase_dom"/>
</dbReference>
<dbReference type="GO" id="GO:0006355">
    <property type="term" value="P:regulation of DNA-templated transcription"/>
    <property type="evidence" value="ECO:0007669"/>
    <property type="project" value="InterPro"/>
</dbReference>
<feature type="domain" description="PAC" evidence="18">
    <location>
        <begin position="426"/>
        <end position="477"/>
    </location>
</feature>
<evidence type="ECO:0000259" key="15">
    <source>
        <dbReference type="PROSITE" id="PS50109"/>
    </source>
</evidence>
<dbReference type="Gene3D" id="3.30.450.350">
    <property type="entry name" value="CHASE domain"/>
    <property type="match status" value="1"/>
</dbReference>
<name>A0AA48H0W5_9BACT</name>
<dbReference type="CDD" id="cd00156">
    <property type="entry name" value="REC"/>
    <property type="match status" value="1"/>
</dbReference>
<evidence type="ECO:0000256" key="2">
    <source>
        <dbReference type="ARBA" id="ARBA00004370"/>
    </source>
</evidence>
<evidence type="ECO:0000256" key="4">
    <source>
        <dbReference type="ARBA" id="ARBA00022553"/>
    </source>
</evidence>
<dbReference type="SMART" id="SM00091">
    <property type="entry name" value="PAS"/>
    <property type="match status" value="2"/>
</dbReference>
<gene>
    <name evidence="20" type="ORF">METESE_25400</name>
</gene>
<dbReference type="GO" id="GO:0016020">
    <property type="term" value="C:membrane"/>
    <property type="evidence" value="ECO:0007669"/>
    <property type="project" value="UniProtKB-SubCell"/>
</dbReference>